<dbReference type="SUPFAM" id="SSF49373">
    <property type="entry name" value="Invasin/intimin cell-adhesion fragments"/>
    <property type="match status" value="1"/>
</dbReference>
<dbReference type="InterPro" id="IPR013783">
    <property type="entry name" value="Ig-like_fold"/>
</dbReference>
<protein>
    <submittedName>
        <fullName evidence="2">Uncharacterized protein</fullName>
    </submittedName>
</protein>
<sequence>MFLGFVNKAQVMSSFGLFIITLALINLCNASQSSIVQPRLKTGYVLAKTVITDENGDAIWVEYNEDGSEAGPINLPQASSQLKVIPATHYLSQQLKLQNYLIAHANDLGRSAELLSADQYNSMTFLAADNKTTLDKPTLLKSVKSVLVRGQADRLSKPTSLILLQFDLDLSQGYSVPPGAVTLISNLSGQILSAHKKAVGPRVGYYGSDGNVSNTEFDPSQHEAYGAVSGIRVSVTGREHEAAITDNNGVFYFQTLLPYCSPWGTHHTVQLAAPIHYQAFTPNGSAQLPYWMLVNTYDYCMSTPNLGPGLLQSGVQSEITQILENINIPIYKVPFLVDMMSISGQIRLQNADDSPIATSSQTRYQITPKNHEEIASQNYDFDGDGKPDKAVLGKWITEDIDGEITQRFSSDLAGEPAELQAVWFSTNEDPESPPDLIRLIDLKTNLTNNGLLESISEQDLKNTDILVFRESTGELVVQRQGLKDGEMGSHQIGLNNGQVFYRVTLRGVNASTFSVGPDSPIFQKFEDWTSTAGYTENYQQRESNHLKPGEWVTIVAINRATGYTGTQRTQLTSITNGNIVDPIVLSPPNIKIWAERKYNVESGGTQGESREYLIGAEGVGLTSDDELVVYSEWLDTNNNPLPSGLGADNGAMYGLSGRLAKIVAPNLLNDASGSGLSSFSIRPNQQTHVIKFAGENEPPEHFYIHLSGTPLNEGPDFSGNNQDLDGRPSHLVPMLTPRYDEQANLKQWLVYNQLNNAYENADDKDDLIKPNTPQELYQWLYRPEYQFSRYNFKVNAAETVDLDTNTNGQQNLLENSRPVIGSTDDVLNLLYSLTNSDFDRLSSVDGEQTLVLALGESEIQLTINENGKVTFDDNSLSTLSKLNAQDILALRLYTNEDAANILWELAFEYLHVDTAIAGDTLLIGEPMYVTADDPTVPLIAEINGLNDSLPPPVLHWEASGSASLETTTAPVSQEGVQLNQLTLAPIANTQSIVSVRSVDDQQTNIKLAPVIVLPGVTEHIYVTETGYATVGGATQIKLDIQAKDAHGNYAAKNTGLSFVTEGSVNIIEEDDAIGDFGRASITLTGAEYSGPASIKIRVGQKELDYSFEVNPLTLEFLDLSPTVYTGSQQPISLLVTDPSGQPVPNVEVMLDSTYGYLNQELVVTNDQGIASSIFTVPTIEGQGRLTAQVGMSRFTIHPYSAVHKPGTKVSGNSHFAVLIGDKSQDGFISHTRDDGSLVNVNYYTQQEVSVYGEAGETVQVQLGNVHNPAIAPLASFGMNGFDQNIEIDQTGRYQLYPEFVSPIQDTQMGTGTSYYFTAQNHVDGLTTKPSRLFADSLPALRQANNIGFTLELKAEELTGELVNLSNGIQQLYLNSSQQLVYQVRTANGELSIKSDSLDEKSWYQISARHFNNKIELWVNNQQYSLATNEKLAIDLGDNSLEVGKGFTGQLNRLKFYDWSKPQLATFEDGSITKAVTVGNTGTEKVIIKSTGLMNANGASQQIQRVAVSFNDNVQDISIISSALFTNLSDFHVNFLAEDIPKVNEQLAYQRDRAYLNGNGINTLYGELLPTAHAGWFSEMVMSAVSFILPIEDVKILITQIGYLANDPEKFDGLETTLASINVITIFPLAKPLKLVTTPLRAMTRMLKKINPKLMVHMGGFIGKVANKAKSGDTKMLENMLPFLAIAVQMYLDDEAREGMVFMFKTVSSSDDLLNWVEHLAFVGSLWEDGPVSTAATAPVGTPYYTASLPLPQAHAAKLSIMQVGKLAAIPLGRSLTKVATSVTGKQARSVPEALKHIREAALGGLDNSLTIKNLVKNGSSGFLRSSLFIMSAAGKNSLRNFFKGRTNSRYTTAQMMAVFTYLGWEMSCGAAQDPHTEDNDLKIGDTVITPESLGCGDREGLNSQIATDVGLKIAKVFADSANAKLTEENFKKDSTIGISGHGAMFHLVLLANYQLQYRLLGNEKVIGSDLGRYIALPKVNESERTKIFNKSKLGNYKELGKSYFRYIDILLEDENQQEIWVEAKSLKAKGDTATLRSQFSSQPPTPWKFTGNGSAIHRQMSLDWSASTTNVAWWSPAKGGAQVSVKENRWWLQDFKYEGVDLKHPKKPKPVPSLEPGSISETKSPRWYAATPPLSGEAKYMEPFFGLKKNQETSTTPKIFIQKQANRLRAFNINSLLTQLATSSIATHLDIAEIHDIIEQEVVK</sequence>
<dbReference type="InterPro" id="IPR015889">
    <property type="entry name" value="Intradiol_dOase_core"/>
</dbReference>
<dbReference type="Proteomes" id="UP000014461">
    <property type="component" value="Unassembled WGS sequence"/>
</dbReference>
<dbReference type="GO" id="GO:0016702">
    <property type="term" value="F:oxidoreductase activity, acting on single donors with incorporation of molecular oxygen, incorporation of two atoms of oxygen"/>
    <property type="evidence" value="ECO:0007669"/>
    <property type="project" value="InterPro"/>
</dbReference>
<dbReference type="RefSeq" id="WP_016403607.1">
    <property type="nucleotide sequence ID" value="NZ_BARX01000035.1"/>
</dbReference>
<accession>R9PRD0</accession>
<gene>
    <name evidence="2" type="ORF">AALB_3920</name>
</gene>
<dbReference type="InterPro" id="IPR008964">
    <property type="entry name" value="Invasin/intimin_cell_adhesion"/>
</dbReference>
<organism evidence="2 3">
    <name type="scientific">Agarivorans albus MKT 106</name>
    <dbReference type="NCBI Taxonomy" id="1331007"/>
    <lineage>
        <taxon>Bacteria</taxon>
        <taxon>Pseudomonadati</taxon>
        <taxon>Pseudomonadota</taxon>
        <taxon>Gammaproteobacteria</taxon>
        <taxon>Alteromonadales</taxon>
        <taxon>Alteromonadaceae</taxon>
        <taxon>Agarivorans</taxon>
    </lineage>
</organism>
<evidence type="ECO:0000256" key="1">
    <source>
        <dbReference type="SAM" id="MobiDB-lite"/>
    </source>
</evidence>
<dbReference type="SUPFAM" id="SSF49482">
    <property type="entry name" value="Aromatic compound dioxygenase"/>
    <property type="match status" value="1"/>
</dbReference>
<comment type="caution">
    <text evidence="2">The sequence shown here is derived from an EMBL/GenBank/DDBJ whole genome shotgun (WGS) entry which is preliminary data.</text>
</comment>
<keyword evidence="3" id="KW-1185">Reference proteome</keyword>
<dbReference type="STRING" id="1331007.AALB_3920"/>
<proteinExistence type="predicted"/>
<feature type="region of interest" description="Disordered" evidence="1">
    <location>
        <begin position="2106"/>
        <end position="2127"/>
    </location>
</feature>
<dbReference type="GO" id="GO:0005506">
    <property type="term" value="F:iron ion binding"/>
    <property type="evidence" value="ECO:0007669"/>
    <property type="project" value="InterPro"/>
</dbReference>
<evidence type="ECO:0000313" key="2">
    <source>
        <dbReference type="EMBL" id="GAD03840.1"/>
    </source>
</evidence>
<dbReference type="OrthoDB" id="6740080at2"/>
<dbReference type="EMBL" id="BARX01000035">
    <property type="protein sequence ID" value="GAD03840.1"/>
    <property type="molecule type" value="Genomic_DNA"/>
</dbReference>
<evidence type="ECO:0000313" key="3">
    <source>
        <dbReference type="Proteomes" id="UP000014461"/>
    </source>
</evidence>
<name>R9PRD0_AGAAL</name>
<reference evidence="2" key="1">
    <citation type="journal article" date="2013" name="Genome Announc.">
        <title>Draft Genome Sequence of Agarivorans albus Strain MKT 106T, an Agarolytic Marine Bacterium.</title>
        <authorList>
            <person name="Yasuike M."/>
            <person name="Nakamura Y."/>
            <person name="Kai W."/>
            <person name="Fujiwara A."/>
            <person name="Fukui Y."/>
            <person name="Satomi M."/>
            <person name="Sano M."/>
        </authorList>
    </citation>
    <scope>NUCLEOTIDE SEQUENCE [LARGE SCALE GENOMIC DNA]</scope>
</reference>
<dbReference type="Gene3D" id="2.60.40.10">
    <property type="entry name" value="Immunoglobulins"/>
    <property type="match status" value="1"/>
</dbReference>